<dbReference type="Gene3D" id="3.40.47.10">
    <property type="match status" value="1"/>
</dbReference>
<sequence length="180" mass="21043">MQHTELYITESVSVLNRTVVHNDKVLLEAEEHTEDFFQFLYDRLNIDYPKFFKMDALCKLGTAAAHVLLRHFKKEEYLPEEVGIVLSNNSGSIEADINYYESSKTFPSPSLFVYTLPNIVIGEISIRYGFKGENAFFISEKFDAQWIYFYVNNLMQNQNIKCCICGWVDVKDEQYNARLF</sequence>
<gene>
    <name evidence="1" type="ORF">MKP09_19160</name>
</gene>
<reference evidence="1 2" key="1">
    <citation type="submission" date="2022-02" db="EMBL/GenBank/DDBJ databases">
        <authorList>
            <person name="Min J."/>
        </authorList>
    </citation>
    <scope>NUCLEOTIDE SEQUENCE [LARGE SCALE GENOMIC DNA]</scope>
    <source>
        <strain evidence="1 2">GR10-1</strain>
    </source>
</reference>
<organism evidence="1 2">
    <name type="scientific">Niabella ginsengisoli</name>
    <dbReference type="NCBI Taxonomy" id="522298"/>
    <lineage>
        <taxon>Bacteria</taxon>
        <taxon>Pseudomonadati</taxon>
        <taxon>Bacteroidota</taxon>
        <taxon>Chitinophagia</taxon>
        <taxon>Chitinophagales</taxon>
        <taxon>Chitinophagaceae</taxon>
        <taxon>Niabella</taxon>
    </lineage>
</organism>
<protein>
    <recommendedName>
        <fullName evidence="3">3-oxoacyl-ACP synthase</fullName>
    </recommendedName>
</protein>
<dbReference type="SUPFAM" id="SSF53901">
    <property type="entry name" value="Thiolase-like"/>
    <property type="match status" value="1"/>
</dbReference>
<name>A0ABS9SNC0_9BACT</name>
<dbReference type="InterPro" id="IPR016039">
    <property type="entry name" value="Thiolase-like"/>
</dbReference>
<accession>A0ABS9SNC0</accession>
<dbReference type="RefSeq" id="WP_240831906.1">
    <property type="nucleotide sequence ID" value="NZ_JAKWBL010000004.1"/>
</dbReference>
<comment type="caution">
    <text evidence="1">The sequence shown here is derived from an EMBL/GenBank/DDBJ whole genome shotgun (WGS) entry which is preliminary data.</text>
</comment>
<proteinExistence type="predicted"/>
<evidence type="ECO:0000313" key="2">
    <source>
        <dbReference type="Proteomes" id="UP001202248"/>
    </source>
</evidence>
<evidence type="ECO:0008006" key="3">
    <source>
        <dbReference type="Google" id="ProtNLM"/>
    </source>
</evidence>
<dbReference type="EMBL" id="JAKWBL010000004">
    <property type="protein sequence ID" value="MCH5599881.1"/>
    <property type="molecule type" value="Genomic_DNA"/>
</dbReference>
<keyword evidence="2" id="KW-1185">Reference proteome</keyword>
<evidence type="ECO:0000313" key="1">
    <source>
        <dbReference type="EMBL" id="MCH5599881.1"/>
    </source>
</evidence>
<dbReference type="Proteomes" id="UP001202248">
    <property type="component" value="Unassembled WGS sequence"/>
</dbReference>